<feature type="compositionally biased region" description="Low complexity" evidence="1">
    <location>
        <begin position="297"/>
        <end position="306"/>
    </location>
</feature>
<keyword evidence="3" id="KW-1185">Reference proteome</keyword>
<evidence type="ECO:0000313" key="3">
    <source>
        <dbReference type="Proteomes" id="UP000324832"/>
    </source>
</evidence>
<evidence type="ECO:0008006" key="4">
    <source>
        <dbReference type="Google" id="ProtNLM"/>
    </source>
</evidence>
<feature type="compositionally biased region" description="Basic and acidic residues" evidence="1">
    <location>
        <begin position="315"/>
        <end position="324"/>
    </location>
</feature>
<sequence>MAKMKRFEELNQIQFFLDDVDNEITMLLQSLQWDRNKLISDVTKTACIYNHHHTVPSSSKVSHEEKCFLKTEGYCSNDKLLPEPFDNNSDTIVQLGCGSATHPLTVERLQATFTADERRAIHDAVVRTAPARHDLSDLALLDGSAVKEEGKTKSRVEILAELRNMKRRRAKYRVAAKTKNYSDILRDVIKTQMELYTETQTHSKNGSKQQIKNEIHDISTSVLHIKRERSSSTENYRKSVDRIHNHRHIDISNDRDRRPRYDERSRKYDRKSDQRQRDERSEKSKGSYSKSYDHSRNSSSYRNGSRGDSHRHKGSRIDDSRYHDRNSYEKIKYEEKRPKQKDFIKCEPNFGHIYEKRKNEEKKIPRDRESIKREPDYSGYLDKHKGSRY</sequence>
<evidence type="ECO:0000313" key="2">
    <source>
        <dbReference type="EMBL" id="VVC98586.1"/>
    </source>
</evidence>
<feature type="compositionally biased region" description="Basic and acidic residues" evidence="1">
    <location>
        <begin position="228"/>
        <end position="296"/>
    </location>
</feature>
<evidence type="ECO:0000256" key="1">
    <source>
        <dbReference type="SAM" id="MobiDB-lite"/>
    </source>
</evidence>
<accession>A0A5E4QN94</accession>
<name>A0A5E4QN94_9NEOP</name>
<dbReference type="Proteomes" id="UP000324832">
    <property type="component" value="Unassembled WGS sequence"/>
</dbReference>
<feature type="region of interest" description="Disordered" evidence="1">
    <location>
        <begin position="226"/>
        <end position="324"/>
    </location>
</feature>
<feature type="region of interest" description="Disordered" evidence="1">
    <location>
        <begin position="356"/>
        <end position="389"/>
    </location>
</feature>
<protein>
    <recommendedName>
        <fullName evidence="4">CHHC U11-48K-type domain-containing protein</fullName>
    </recommendedName>
</protein>
<gene>
    <name evidence="2" type="ORF">LSINAPIS_LOCUS9637</name>
</gene>
<dbReference type="AlphaFoldDB" id="A0A5E4QN94"/>
<dbReference type="EMBL" id="FZQP02003667">
    <property type="protein sequence ID" value="VVC98586.1"/>
    <property type="molecule type" value="Genomic_DNA"/>
</dbReference>
<organism evidence="2 3">
    <name type="scientific">Leptidea sinapis</name>
    <dbReference type="NCBI Taxonomy" id="189913"/>
    <lineage>
        <taxon>Eukaryota</taxon>
        <taxon>Metazoa</taxon>
        <taxon>Ecdysozoa</taxon>
        <taxon>Arthropoda</taxon>
        <taxon>Hexapoda</taxon>
        <taxon>Insecta</taxon>
        <taxon>Pterygota</taxon>
        <taxon>Neoptera</taxon>
        <taxon>Endopterygota</taxon>
        <taxon>Lepidoptera</taxon>
        <taxon>Glossata</taxon>
        <taxon>Ditrysia</taxon>
        <taxon>Papilionoidea</taxon>
        <taxon>Pieridae</taxon>
        <taxon>Dismorphiinae</taxon>
        <taxon>Leptidea</taxon>
    </lineage>
</organism>
<reference evidence="2 3" key="1">
    <citation type="submission" date="2017-07" db="EMBL/GenBank/DDBJ databases">
        <authorList>
            <person name="Talla V."/>
            <person name="Backstrom N."/>
        </authorList>
    </citation>
    <scope>NUCLEOTIDE SEQUENCE [LARGE SCALE GENOMIC DNA]</scope>
</reference>
<proteinExistence type="predicted"/>